<dbReference type="Proteomes" id="UP000445000">
    <property type="component" value="Unassembled WGS sequence"/>
</dbReference>
<evidence type="ECO:0000313" key="2">
    <source>
        <dbReference type="EMBL" id="GFE82311.1"/>
    </source>
</evidence>
<evidence type="ECO:0000313" key="3">
    <source>
        <dbReference type="Proteomes" id="UP000445000"/>
    </source>
</evidence>
<keyword evidence="3" id="KW-1185">Reference proteome</keyword>
<protein>
    <submittedName>
        <fullName evidence="2">Uncharacterized protein</fullName>
    </submittedName>
</protein>
<keyword evidence="1" id="KW-0732">Signal</keyword>
<organism evidence="2 3">
    <name type="scientific">Steroidobacter agaridevorans</name>
    <dbReference type="NCBI Taxonomy" id="2695856"/>
    <lineage>
        <taxon>Bacteria</taxon>
        <taxon>Pseudomonadati</taxon>
        <taxon>Pseudomonadota</taxon>
        <taxon>Gammaproteobacteria</taxon>
        <taxon>Steroidobacterales</taxon>
        <taxon>Steroidobacteraceae</taxon>
        <taxon>Steroidobacter</taxon>
    </lineage>
</organism>
<dbReference type="EMBL" id="BLJN01000004">
    <property type="protein sequence ID" value="GFE82311.1"/>
    <property type="molecule type" value="Genomic_DNA"/>
</dbReference>
<proteinExistence type="predicted"/>
<dbReference type="RefSeq" id="WP_161813966.1">
    <property type="nucleotide sequence ID" value="NZ_BLJN01000004.1"/>
</dbReference>
<gene>
    <name evidence="2" type="ORF">GCM10011487_43110</name>
</gene>
<reference evidence="3" key="1">
    <citation type="submission" date="2020-01" db="EMBL/GenBank/DDBJ databases">
        <title>'Steroidobacter agaridevorans' sp. nov., agar-degrading bacteria isolated from rhizosphere soils.</title>
        <authorList>
            <person name="Ikenaga M."/>
            <person name="Kataoka M."/>
            <person name="Murouchi A."/>
            <person name="Katsuragi S."/>
            <person name="Sakai M."/>
        </authorList>
    </citation>
    <scope>NUCLEOTIDE SEQUENCE [LARGE SCALE GENOMIC DNA]</scope>
    <source>
        <strain evidence="3">YU21-B</strain>
    </source>
</reference>
<evidence type="ECO:0000256" key="1">
    <source>
        <dbReference type="SAM" id="SignalP"/>
    </source>
</evidence>
<comment type="caution">
    <text evidence="2">The sequence shown here is derived from an EMBL/GenBank/DDBJ whole genome shotgun (WGS) entry which is preliminary data.</text>
</comment>
<sequence length="293" mass="32707">MQRRIAGGLLALALIAGPASAELDLTGAWGQKMHEDRLDRGGGPDIGDFTALPINDAALLRAQTWDANKWSVPEHQCAPHPADYGPHGPAHIRIWTTTDPNSFKVVAYHIMLGWMNPVRTIWLDGRPHPSPNAPHTWEGFSTGVWDGDTLVVKTTHLKEGWIRRNGIPRSANGKLTEFLIRHDNVLTWVSAVEDPVYLTEPYVRSWNWVLAPGLWINPYTCAARVEVERPQGFVAHWLPPGMNPMLKEFSDKTGFPTQVTNGGANQLYPEYQLELKKLLPAQLPQWGEPASPF</sequence>
<feature type="chain" id="PRO_5032427175" evidence="1">
    <location>
        <begin position="22"/>
        <end position="293"/>
    </location>
</feature>
<feature type="signal peptide" evidence="1">
    <location>
        <begin position="1"/>
        <end position="21"/>
    </location>
</feature>
<dbReference type="AlphaFoldDB" id="A0A829YHL7"/>
<accession>A0A829YHL7</accession>
<name>A0A829YHL7_9GAMM</name>